<accession>A0ABU4RFB5</accession>
<name>A0ABU4RFB5_9FLAO</name>
<dbReference type="Pfam" id="PF13585">
    <property type="entry name" value="CHU_C"/>
    <property type="match status" value="1"/>
</dbReference>
<feature type="domain" description="Ig-like" evidence="2">
    <location>
        <begin position="433"/>
        <end position="508"/>
    </location>
</feature>
<protein>
    <submittedName>
        <fullName evidence="3">T9SS type B sorting domain-containing protein</fullName>
    </submittedName>
</protein>
<dbReference type="NCBIfam" id="TIGR04131">
    <property type="entry name" value="Bac_Flav_CTERM"/>
    <property type="match status" value="1"/>
</dbReference>
<dbReference type="InterPro" id="IPR026341">
    <property type="entry name" value="T9SS_type_B"/>
</dbReference>
<feature type="signal peptide" evidence="1">
    <location>
        <begin position="1"/>
        <end position="21"/>
    </location>
</feature>
<dbReference type="Gene3D" id="2.60.120.260">
    <property type="entry name" value="Galactose-binding domain-like"/>
    <property type="match status" value="1"/>
</dbReference>
<gene>
    <name evidence="3" type="ORF">SGQ83_13440</name>
</gene>
<feature type="chain" id="PRO_5045961543" evidence="1">
    <location>
        <begin position="22"/>
        <end position="671"/>
    </location>
</feature>
<proteinExistence type="predicted"/>
<dbReference type="InterPro" id="IPR044023">
    <property type="entry name" value="Ig_7"/>
</dbReference>
<dbReference type="Proteomes" id="UP001273350">
    <property type="component" value="Unassembled WGS sequence"/>
</dbReference>
<keyword evidence="4" id="KW-1185">Reference proteome</keyword>
<comment type="caution">
    <text evidence="3">The sequence shown here is derived from an EMBL/GenBank/DDBJ whole genome shotgun (WGS) entry which is preliminary data.</text>
</comment>
<organism evidence="3 4">
    <name type="scientific">Flavobacterium cupriresistens</name>
    <dbReference type="NCBI Taxonomy" id="2893885"/>
    <lineage>
        <taxon>Bacteria</taxon>
        <taxon>Pseudomonadati</taxon>
        <taxon>Bacteroidota</taxon>
        <taxon>Flavobacteriia</taxon>
        <taxon>Flavobacteriales</taxon>
        <taxon>Flavobacteriaceae</taxon>
        <taxon>Flavobacterium</taxon>
    </lineage>
</organism>
<evidence type="ECO:0000259" key="2">
    <source>
        <dbReference type="Pfam" id="PF19081"/>
    </source>
</evidence>
<reference evidence="3 4" key="1">
    <citation type="submission" date="2023-11" db="EMBL/GenBank/DDBJ databases">
        <title>Unpublished Manusciprt.</title>
        <authorList>
            <person name="Saticioglu I.B."/>
            <person name="Ay H."/>
            <person name="Ajmi N."/>
            <person name="Altun S."/>
            <person name="Duman M."/>
        </authorList>
    </citation>
    <scope>NUCLEOTIDE SEQUENCE [LARGE SCALE GENOMIC DNA]</scope>
    <source>
        <strain evidence="3 4">Fl-318</strain>
    </source>
</reference>
<feature type="domain" description="Ig-like" evidence="2">
    <location>
        <begin position="192"/>
        <end position="265"/>
    </location>
</feature>
<feature type="domain" description="Ig-like" evidence="2">
    <location>
        <begin position="273"/>
        <end position="345"/>
    </location>
</feature>
<dbReference type="Pfam" id="PF19081">
    <property type="entry name" value="Ig_7"/>
    <property type="match status" value="4"/>
</dbReference>
<keyword evidence="1" id="KW-0732">Signal</keyword>
<sequence length="671" mass="73161">MSAIKSAGILSLFLFSSLTHSQCTIQTTNSDFEYPVIASGSIAFINQTQHPAALLGWRTTATDNIMEFWSNGYDGRNAYSGNQFIELNAYQSSGLFQDYDTSTTPHFNYSFSHMGRFGVDTMILKVGPPGGPYTTIKTAATAKEWKVYSGTYTVPAGQTRTRFIFESSATATGNPTAGNFLDAISFTASINSPVVADKTICYNSSTTLTATGVPNASFYWYDTTGTNLLHQGATFTTPVLTSDTTYKVKQINSSNCESNFLDVKVSAANIDPPVAADKTICYNSSTTLTATGITGASFYWYDATGTNLLYQGATFTTPILSSDTSYKVKQINSSNCESNFLDVKVSAANISLPMVAHKIICSNSSATLTATGVPNASFYWYDATGTNLLYQGATFTTPVLTSDTTYKVKQINSSNCESNFLDVIISAAHLGLPVVTDKTICYNSPATLTATGVPGASFYWYDARGTNLLYQGATFTTPLLSSDTTYKVKQINSSNCESNFLDVEIKINNLASPLTLTLTDDGQNEIVATASGGKPGYQYSINDGPGSQTNKFAVYESGTYTINTTDENGCTASVSKYFEYTKIDLCIPNYFTPNGDGQNDEWGPECELNYKNLTFTIFDRYGRPLANCSYNKRWDGKYKGKELPTGDYWYTLNLNEPKHDSDFIGHFTLYR</sequence>
<dbReference type="EMBL" id="JAWXVI010000007">
    <property type="protein sequence ID" value="MDX6190359.1"/>
    <property type="molecule type" value="Genomic_DNA"/>
</dbReference>
<evidence type="ECO:0000256" key="1">
    <source>
        <dbReference type="SAM" id="SignalP"/>
    </source>
</evidence>
<evidence type="ECO:0000313" key="4">
    <source>
        <dbReference type="Proteomes" id="UP001273350"/>
    </source>
</evidence>
<evidence type="ECO:0000313" key="3">
    <source>
        <dbReference type="EMBL" id="MDX6190359.1"/>
    </source>
</evidence>
<dbReference type="RefSeq" id="WP_230003947.1">
    <property type="nucleotide sequence ID" value="NZ_CP087134.1"/>
</dbReference>
<feature type="domain" description="Ig-like" evidence="2">
    <location>
        <begin position="353"/>
        <end position="419"/>
    </location>
</feature>